<reference evidence="2" key="1">
    <citation type="submission" date="2018-11" db="EMBL/GenBank/DDBJ databases">
        <authorList>
            <consortium name="Pathogen Informatics"/>
        </authorList>
    </citation>
    <scope>NUCLEOTIDE SEQUENCE [LARGE SCALE GENOMIC DNA]</scope>
</reference>
<evidence type="ECO:0000256" key="1">
    <source>
        <dbReference type="SAM" id="MobiDB-lite"/>
    </source>
</evidence>
<proteinExistence type="predicted"/>
<dbReference type="AlphaFoldDB" id="A0A3P8FRG7"/>
<organism evidence="2">
    <name type="scientific">Heligmosomoides polygyrus</name>
    <name type="common">Parasitic roundworm</name>
    <dbReference type="NCBI Taxonomy" id="6339"/>
    <lineage>
        <taxon>Eukaryota</taxon>
        <taxon>Metazoa</taxon>
        <taxon>Ecdysozoa</taxon>
        <taxon>Nematoda</taxon>
        <taxon>Chromadorea</taxon>
        <taxon>Rhabditida</taxon>
        <taxon>Rhabditina</taxon>
        <taxon>Rhabditomorpha</taxon>
        <taxon>Strongyloidea</taxon>
        <taxon>Heligmosomidae</taxon>
        <taxon>Heligmosomoides</taxon>
    </lineage>
</organism>
<dbReference type="OrthoDB" id="527990at2759"/>
<feature type="region of interest" description="Disordered" evidence="1">
    <location>
        <begin position="249"/>
        <end position="284"/>
    </location>
</feature>
<evidence type="ECO:0000313" key="2">
    <source>
        <dbReference type="EMBL" id="VDP57455.1"/>
    </source>
</evidence>
<feature type="compositionally biased region" description="Polar residues" evidence="1">
    <location>
        <begin position="249"/>
        <end position="261"/>
    </location>
</feature>
<name>A0A3P8FRG7_HELPZ</name>
<protein>
    <submittedName>
        <fullName evidence="2">Uncharacterized protein</fullName>
    </submittedName>
</protein>
<dbReference type="EMBL" id="UZAH01039921">
    <property type="protein sequence ID" value="VDP57455.1"/>
    <property type="molecule type" value="Genomic_DNA"/>
</dbReference>
<gene>
    <name evidence="2" type="ORF">HPBE_LOCUS26410</name>
</gene>
<sequence length="284" mass="32369">MTLLPSDRRDLVCSLRYHTLQSQTLPMEPIRQCQHYFIRVAFEKGSRIQGFGTFLPGSASQRSPNSVTYTWSDTWDGSSSQPAKRRFLDFATEALKEAKAHLNCPLLAGVEADTADKIHLDEYIFGVSLDEWISLLRVSICFIEAAEFESRRSRRQFQKKVSNAVFTSRKENYSSCLNIISVADVMIVVQLCKIVEKVGDPSFRGQPLNYLLDEYKNKLEKNQKITFHSSQSKERKEWKAILSFSAKSQNFNNSPVPQSRTLKAKLPREHGGGAIQRTHRDSSI</sequence>
<accession>A0A3P8FRG7</accession>